<dbReference type="RefSeq" id="XP_001704305.1">
    <property type="nucleotide sequence ID" value="XM_001704253.1"/>
</dbReference>
<dbReference type="HOGENOM" id="CLU_1550451_0_0_1"/>
<reference evidence="1 2" key="1">
    <citation type="journal article" date="2007" name="Science">
        <title>Genomic minimalism in the early diverging intestinal parasite Giardia lamblia.</title>
        <authorList>
            <person name="Morrison H.G."/>
            <person name="McArthur A.G."/>
            <person name="Gillin F.D."/>
            <person name="Aley S.B."/>
            <person name="Adam R.D."/>
            <person name="Olsen G.J."/>
            <person name="Best A.A."/>
            <person name="Cande W.Z."/>
            <person name="Chen F."/>
            <person name="Cipriano M.J."/>
            <person name="Davids B.J."/>
            <person name="Dawson S.C."/>
            <person name="Elmendorf H.G."/>
            <person name="Hehl A.B."/>
            <person name="Holder M.E."/>
            <person name="Huse S.M."/>
            <person name="Kim U.U."/>
            <person name="Lasek-Nesselquist E."/>
            <person name="Manning G."/>
            <person name="Nigam A."/>
            <person name="Nixon J.E."/>
            <person name="Palm D."/>
            <person name="Passamaneck N.E."/>
            <person name="Prabhu A."/>
            <person name="Reich C.I."/>
            <person name="Reiner D.S."/>
            <person name="Samuelson J."/>
            <person name="Svard S.G."/>
            <person name="Sogin M.L."/>
        </authorList>
    </citation>
    <scope>NUCLEOTIDE SEQUENCE [LARGE SCALE GENOMIC DNA]</scope>
    <source>
        <strain evidence="1 2">WB C6</strain>
    </source>
</reference>
<proteinExistence type="predicted"/>
<sequence length="173" mass="19728">MDATPPPSGARRVCHESPLEQRLRALEQENEYLRSELVQTRAELLRVTRRKRALEVAVREQRQRLNKIADGTTTTSNDGDAASEAAKAEAYQKFTREFIIEATNYKNTMLATQAKSYEAMADALVASMQDLFSTKEAIYNAELERLRGLNRELERKCAQLVDKLGQMKPHRTK</sequence>
<keyword evidence="2" id="KW-1185">Reference proteome</keyword>
<dbReference type="AlphaFoldDB" id="A8BXK3"/>
<organism evidence="1 2">
    <name type="scientific">Giardia intestinalis (strain ATCC 50803 / WB clone C6)</name>
    <name type="common">Giardia lamblia</name>
    <dbReference type="NCBI Taxonomy" id="184922"/>
    <lineage>
        <taxon>Eukaryota</taxon>
        <taxon>Metamonada</taxon>
        <taxon>Diplomonadida</taxon>
        <taxon>Hexamitidae</taxon>
        <taxon>Giardiinae</taxon>
        <taxon>Giardia</taxon>
    </lineage>
</organism>
<dbReference type="EMBL" id="AACB03000003">
    <property type="protein sequence ID" value="KAE8302570.1"/>
    <property type="molecule type" value="Genomic_DNA"/>
</dbReference>
<evidence type="ECO:0000313" key="1">
    <source>
        <dbReference type="EMBL" id="KAE8302570.1"/>
    </source>
</evidence>
<comment type="caution">
    <text evidence="1">The sequence shown here is derived from an EMBL/GenBank/DDBJ whole genome shotgun (WGS) entry which is preliminary data.</text>
</comment>
<evidence type="ECO:0000313" key="2">
    <source>
        <dbReference type="Proteomes" id="UP000001548"/>
    </source>
</evidence>
<protein>
    <submittedName>
        <fullName evidence="1">Uncharacterized protein</fullName>
    </submittedName>
</protein>
<accession>A8BXK3</accession>
<dbReference type="OMA" id="VCHESPL"/>
<dbReference type="Proteomes" id="UP000001548">
    <property type="component" value="Unassembled WGS sequence"/>
</dbReference>
<gene>
    <name evidence="1" type="ORF">GL50803_0011648</name>
</gene>
<name>A8BXK3_GIAIC</name>
<dbReference type="GeneID" id="5697157"/>
<dbReference type="KEGG" id="gla:GL50803_0011648"/>
<dbReference type="VEuPathDB" id="GiardiaDB:GL50803_11648"/>